<comment type="caution">
    <text evidence="2">The sequence shown here is derived from an EMBL/GenBank/DDBJ whole genome shotgun (WGS) entry which is preliminary data.</text>
</comment>
<name>X0W9L0_9ZZZZ</name>
<sequence>SVREGLDKPTRIMYASNLAWKPTQRILASLVGQGLLREILVSGSGRSRVRYEITEKGLNVLDYFRGAEALLDVENIASSD</sequence>
<reference evidence="2" key="1">
    <citation type="journal article" date="2014" name="Front. Microbiol.">
        <title>High frequency of phylogenetically diverse reductive dehalogenase-homologous genes in deep subseafloor sedimentary metagenomes.</title>
        <authorList>
            <person name="Kawai M."/>
            <person name="Futagami T."/>
            <person name="Toyoda A."/>
            <person name="Takaki Y."/>
            <person name="Nishi S."/>
            <person name="Hori S."/>
            <person name="Arai W."/>
            <person name="Tsubouchi T."/>
            <person name="Morono Y."/>
            <person name="Uchiyama I."/>
            <person name="Ito T."/>
            <person name="Fujiyama A."/>
            <person name="Inagaki F."/>
            <person name="Takami H."/>
        </authorList>
    </citation>
    <scope>NUCLEOTIDE SEQUENCE</scope>
    <source>
        <strain evidence="2">Expedition CK06-06</strain>
    </source>
</reference>
<accession>X0W9L0</accession>
<dbReference type="AlphaFoldDB" id="X0W9L0"/>
<dbReference type="SUPFAM" id="SSF46785">
    <property type="entry name" value="Winged helix' DNA-binding domain"/>
    <property type="match status" value="1"/>
</dbReference>
<organism evidence="2">
    <name type="scientific">marine sediment metagenome</name>
    <dbReference type="NCBI Taxonomy" id="412755"/>
    <lineage>
        <taxon>unclassified sequences</taxon>
        <taxon>metagenomes</taxon>
        <taxon>ecological metagenomes</taxon>
    </lineage>
</organism>
<dbReference type="InterPro" id="IPR036390">
    <property type="entry name" value="WH_DNA-bd_sf"/>
</dbReference>
<dbReference type="Pfam" id="PF14947">
    <property type="entry name" value="HTH_45"/>
    <property type="match status" value="1"/>
</dbReference>
<gene>
    <name evidence="2" type="ORF">S01H1_38979</name>
</gene>
<dbReference type="InterPro" id="IPR038723">
    <property type="entry name" value="ArnR1-like_HTH"/>
</dbReference>
<protein>
    <recommendedName>
        <fullName evidence="1">ArnR1-like winged helix-turn-helix domain-containing protein</fullName>
    </recommendedName>
</protein>
<feature type="non-terminal residue" evidence="2">
    <location>
        <position position="1"/>
    </location>
</feature>
<dbReference type="Gene3D" id="1.10.10.10">
    <property type="entry name" value="Winged helix-like DNA-binding domain superfamily/Winged helix DNA-binding domain"/>
    <property type="match status" value="1"/>
</dbReference>
<dbReference type="InterPro" id="IPR036388">
    <property type="entry name" value="WH-like_DNA-bd_sf"/>
</dbReference>
<feature type="domain" description="ArnR1-like winged helix-turn-helix" evidence="1">
    <location>
        <begin position="3"/>
        <end position="67"/>
    </location>
</feature>
<evidence type="ECO:0000259" key="1">
    <source>
        <dbReference type="Pfam" id="PF14947"/>
    </source>
</evidence>
<proteinExistence type="predicted"/>
<evidence type="ECO:0000313" key="2">
    <source>
        <dbReference type="EMBL" id="GAG09326.1"/>
    </source>
</evidence>
<dbReference type="EMBL" id="BARS01024559">
    <property type="protein sequence ID" value="GAG09326.1"/>
    <property type="molecule type" value="Genomic_DNA"/>
</dbReference>